<keyword evidence="3" id="KW-1185">Reference proteome</keyword>
<keyword evidence="1" id="KW-0175">Coiled coil</keyword>
<organism evidence="2 3">
    <name type="scientific">Clostridium malenominatum</name>
    <dbReference type="NCBI Taxonomy" id="1539"/>
    <lineage>
        <taxon>Bacteria</taxon>
        <taxon>Bacillati</taxon>
        <taxon>Bacillota</taxon>
        <taxon>Clostridia</taxon>
        <taxon>Eubacteriales</taxon>
        <taxon>Clostridiaceae</taxon>
        <taxon>Clostridium</taxon>
    </lineage>
</organism>
<name>A0ABP3UFK1_9CLOT</name>
<gene>
    <name evidence="2" type="ORF">GCM10008905_29580</name>
</gene>
<evidence type="ECO:0000256" key="1">
    <source>
        <dbReference type="SAM" id="Coils"/>
    </source>
</evidence>
<dbReference type="PROSITE" id="PS51257">
    <property type="entry name" value="PROKAR_LIPOPROTEIN"/>
    <property type="match status" value="1"/>
</dbReference>
<evidence type="ECO:0000313" key="2">
    <source>
        <dbReference type="EMBL" id="GAA0729519.1"/>
    </source>
</evidence>
<sequence length="230" mass="26628">MKKKLILNLIVATFLGITMIGCSNRTNVQEEKLYTEIKTLQENNNELKDKYSGLDKKYKTLESKVKDQVAIIEMFKENKENDKYELIPAYTANVETYKQEIGFYMIMPKDKTLIQKLNLIAGELSSYYFNNLPIEVTKVEEVEGKKIVVVNIKESKDNEGIKDVALMKSPTWATGFLQGSAGGITTEDRLIETFLQRDYKGEWIDGVKFLYHEKTIEFEHVPNLEKVNYR</sequence>
<protein>
    <recommendedName>
        <fullName evidence="4">Lipoprotein</fullName>
    </recommendedName>
</protein>
<evidence type="ECO:0008006" key="4">
    <source>
        <dbReference type="Google" id="ProtNLM"/>
    </source>
</evidence>
<proteinExistence type="predicted"/>
<dbReference type="RefSeq" id="WP_343770908.1">
    <property type="nucleotide sequence ID" value="NZ_BAAACF010000006.1"/>
</dbReference>
<accession>A0ABP3UFK1</accession>
<feature type="coiled-coil region" evidence="1">
    <location>
        <begin position="30"/>
        <end position="64"/>
    </location>
</feature>
<dbReference type="EMBL" id="BAAACF010000006">
    <property type="protein sequence ID" value="GAA0729519.1"/>
    <property type="molecule type" value="Genomic_DNA"/>
</dbReference>
<comment type="caution">
    <text evidence="2">The sequence shown here is derived from an EMBL/GenBank/DDBJ whole genome shotgun (WGS) entry which is preliminary data.</text>
</comment>
<evidence type="ECO:0000313" key="3">
    <source>
        <dbReference type="Proteomes" id="UP001500339"/>
    </source>
</evidence>
<reference evidence="3" key="1">
    <citation type="journal article" date="2019" name="Int. J. Syst. Evol. Microbiol.">
        <title>The Global Catalogue of Microorganisms (GCM) 10K type strain sequencing project: providing services to taxonomists for standard genome sequencing and annotation.</title>
        <authorList>
            <consortium name="The Broad Institute Genomics Platform"/>
            <consortium name="The Broad Institute Genome Sequencing Center for Infectious Disease"/>
            <person name="Wu L."/>
            <person name="Ma J."/>
        </authorList>
    </citation>
    <scope>NUCLEOTIDE SEQUENCE [LARGE SCALE GENOMIC DNA]</scope>
    <source>
        <strain evidence="3">JCM 1405</strain>
    </source>
</reference>
<dbReference type="Proteomes" id="UP001500339">
    <property type="component" value="Unassembled WGS sequence"/>
</dbReference>